<feature type="transmembrane region" description="Helical" evidence="1">
    <location>
        <begin position="99"/>
        <end position="118"/>
    </location>
</feature>
<protein>
    <recommendedName>
        <fullName evidence="4">GGDEF domain-containing protein</fullName>
    </recommendedName>
</protein>
<evidence type="ECO:0000256" key="1">
    <source>
        <dbReference type="SAM" id="Phobius"/>
    </source>
</evidence>
<comment type="caution">
    <text evidence="2">The sequence shown here is derived from an EMBL/GenBank/DDBJ whole genome shotgun (WGS) entry which is preliminary data.</text>
</comment>
<dbReference type="AlphaFoldDB" id="W4LAB0"/>
<feature type="non-terminal residue" evidence="2">
    <location>
        <position position="241"/>
    </location>
</feature>
<keyword evidence="3" id="KW-1185">Reference proteome</keyword>
<feature type="transmembrane region" description="Helical" evidence="1">
    <location>
        <begin position="148"/>
        <end position="165"/>
    </location>
</feature>
<feature type="transmembrane region" description="Helical" evidence="1">
    <location>
        <begin position="60"/>
        <end position="78"/>
    </location>
</feature>
<accession>W4LAB0</accession>
<feature type="transmembrane region" description="Helical" evidence="1">
    <location>
        <begin position="124"/>
        <end position="143"/>
    </location>
</feature>
<dbReference type="HOGENOM" id="CLU_1153747_0_0_7"/>
<sequence length="241" mass="26531">MLSARESRRLLDEQPQEDTLLRAQLDGFTRLTPTNTFVNISVSLVTGGILWPVVPGEWVLLWTGVHILLSLTVFMRWRRHRHRASLRAVSPRVLFRAKLWALAVGLTWGSAAAFLPILPSAQQLALIIIVVSLSAGVSTTLAAVPQAAALFILSSILPIAVYFVFQAELAYLGIAALALVMIGAMLASTRVVYGALLEELRAKQANAALLEQFHTERQEWLDMSETTEAFALFDADDKLLL</sequence>
<gene>
    <name evidence="2" type="ORF">ETSY2_48895</name>
</gene>
<name>W4LAB0_9BACT</name>
<proteinExistence type="predicted"/>
<organism evidence="2 3">
    <name type="scientific">Candidatus Entotheonella gemina</name>
    <dbReference type="NCBI Taxonomy" id="1429439"/>
    <lineage>
        <taxon>Bacteria</taxon>
        <taxon>Pseudomonadati</taxon>
        <taxon>Nitrospinota/Tectimicrobiota group</taxon>
        <taxon>Candidatus Tectimicrobiota</taxon>
        <taxon>Candidatus Entotheonellia</taxon>
        <taxon>Candidatus Entotheonellales</taxon>
        <taxon>Candidatus Entotheonellaceae</taxon>
        <taxon>Candidatus Entotheonella</taxon>
    </lineage>
</organism>
<feature type="transmembrane region" description="Helical" evidence="1">
    <location>
        <begin position="171"/>
        <end position="193"/>
    </location>
</feature>
<dbReference type="Proteomes" id="UP000019140">
    <property type="component" value="Unassembled WGS sequence"/>
</dbReference>
<reference evidence="2 3" key="1">
    <citation type="journal article" date="2014" name="Nature">
        <title>An environmental bacterial taxon with a large and distinct metabolic repertoire.</title>
        <authorList>
            <person name="Wilson M.C."/>
            <person name="Mori T."/>
            <person name="Ruckert C."/>
            <person name="Uria A.R."/>
            <person name="Helf M.J."/>
            <person name="Takada K."/>
            <person name="Gernert C."/>
            <person name="Steffens U.A."/>
            <person name="Heycke N."/>
            <person name="Schmitt S."/>
            <person name="Rinke C."/>
            <person name="Helfrich E.J."/>
            <person name="Brachmann A.O."/>
            <person name="Gurgui C."/>
            <person name="Wakimoto T."/>
            <person name="Kracht M."/>
            <person name="Crusemann M."/>
            <person name="Hentschel U."/>
            <person name="Abe I."/>
            <person name="Matsunaga S."/>
            <person name="Kalinowski J."/>
            <person name="Takeyama H."/>
            <person name="Piel J."/>
        </authorList>
    </citation>
    <scope>NUCLEOTIDE SEQUENCE [LARGE SCALE GENOMIC DNA]</scope>
    <source>
        <strain evidence="3">TSY2</strain>
    </source>
</reference>
<keyword evidence="1" id="KW-1133">Transmembrane helix</keyword>
<evidence type="ECO:0000313" key="2">
    <source>
        <dbReference type="EMBL" id="ETW94942.1"/>
    </source>
</evidence>
<dbReference type="EMBL" id="AZHX01002382">
    <property type="protein sequence ID" value="ETW94942.1"/>
    <property type="molecule type" value="Genomic_DNA"/>
</dbReference>
<feature type="transmembrane region" description="Helical" evidence="1">
    <location>
        <begin position="36"/>
        <end position="54"/>
    </location>
</feature>
<evidence type="ECO:0000313" key="3">
    <source>
        <dbReference type="Proteomes" id="UP000019140"/>
    </source>
</evidence>
<keyword evidence="1" id="KW-0812">Transmembrane</keyword>
<keyword evidence="1" id="KW-0472">Membrane</keyword>
<evidence type="ECO:0008006" key="4">
    <source>
        <dbReference type="Google" id="ProtNLM"/>
    </source>
</evidence>